<dbReference type="RefSeq" id="WP_332616021.1">
    <property type="nucleotide sequence ID" value="NZ_JAXGFP010000003.1"/>
</dbReference>
<accession>A0ABU7YXX5</accession>
<organism evidence="2 3">
    <name type="scientific">Novilysobacter erysipheiresistens</name>
    <dbReference type="NCBI Taxonomy" id="1749332"/>
    <lineage>
        <taxon>Bacteria</taxon>
        <taxon>Pseudomonadati</taxon>
        <taxon>Pseudomonadota</taxon>
        <taxon>Gammaproteobacteria</taxon>
        <taxon>Lysobacterales</taxon>
        <taxon>Lysobacteraceae</taxon>
        <taxon>Novilysobacter</taxon>
    </lineage>
</organism>
<dbReference type="EMBL" id="JAXGFP010000003">
    <property type="protein sequence ID" value="MEG3183739.1"/>
    <property type="molecule type" value="Genomic_DNA"/>
</dbReference>
<reference evidence="2 3" key="1">
    <citation type="journal article" date="2016" name="Int. J. Syst. Evol. Microbiol.">
        <title>Lysobacter erysipheiresistens sp. nov., an antagonist of powdery mildew, isolated from tobacco-cultivated soil.</title>
        <authorList>
            <person name="Xie B."/>
            <person name="Li T."/>
            <person name="Lin X."/>
            <person name="Wang C.J."/>
            <person name="Chen Y.J."/>
            <person name="Liu W.J."/>
            <person name="Zhao Z.W."/>
        </authorList>
    </citation>
    <scope>NUCLEOTIDE SEQUENCE [LARGE SCALE GENOMIC DNA]</scope>
    <source>
        <strain evidence="2 3">RS-LYSO-3</strain>
    </source>
</reference>
<dbReference type="Proteomes" id="UP001355056">
    <property type="component" value="Unassembled WGS sequence"/>
</dbReference>
<comment type="caution">
    <text evidence="2">The sequence shown here is derived from an EMBL/GenBank/DDBJ whole genome shotgun (WGS) entry which is preliminary data.</text>
</comment>
<sequence>MPRPHSWHPPSPGHRPAGRPDPVERLAVPVASPELARDTRPAQDAAGEAARSRPTPRPH</sequence>
<feature type="compositionally biased region" description="Pro residues" evidence="1">
    <location>
        <begin position="1"/>
        <end position="13"/>
    </location>
</feature>
<evidence type="ECO:0000313" key="2">
    <source>
        <dbReference type="EMBL" id="MEG3183739.1"/>
    </source>
</evidence>
<evidence type="ECO:0000256" key="1">
    <source>
        <dbReference type="SAM" id="MobiDB-lite"/>
    </source>
</evidence>
<feature type="region of interest" description="Disordered" evidence="1">
    <location>
        <begin position="1"/>
        <end position="59"/>
    </location>
</feature>
<evidence type="ECO:0000313" key="3">
    <source>
        <dbReference type="Proteomes" id="UP001355056"/>
    </source>
</evidence>
<gene>
    <name evidence="2" type="ORF">SNE34_06930</name>
</gene>
<keyword evidence="3" id="KW-1185">Reference proteome</keyword>
<protein>
    <submittedName>
        <fullName evidence="2">Uncharacterized protein</fullName>
    </submittedName>
</protein>
<name>A0ABU7YXX5_9GAMM</name>
<proteinExistence type="predicted"/>